<dbReference type="RefSeq" id="XP_021274608.1">
    <property type="nucleotide sequence ID" value="XM_021418933.1"/>
</dbReference>
<evidence type="ECO:0000313" key="2">
    <source>
        <dbReference type="Proteomes" id="UP000504621"/>
    </source>
</evidence>
<reference evidence="3" key="1">
    <citation type="submission" date="2025-08" db="UniProtKB">
        <authorList>
            <consortium name="RefSeq"/>
        </authorList>
    </citation>
    <scope>IDENTIFICATION</scope>
    <source>
        <tissue evidence="3">Leaf</tissue>
    </source>
</reference>
<proteinExistence type="predicted"/>
<protein>
    <submittedName>
        <fullName evidence="3">Uncharacterized protein LOC110409556</fullName>
    </submittedName>
</protein>
<evidence type="ECO:0000256" key="1">
    <source>
        <dbReference type="SAM" id="MobiDB-lite"/>
    </source>
</evidence>
<name>A0A6J0ZI81_9ROSI</name>
<sequence length="115" mass="12544">MQSNSTLGVRIDEANISSSANVDWIQGDQGQSTGNNAPDKRTTNDDDDDSFDAWNDFKGSTSAPDAAKSYRDQTTDGVKSMNDKGHDSFSGWGAGSESTAFETQHEEKTHFMEKQ</sequence>
<evidence type="ECO:0000313" key="3">
    <source>
        <dbReference type="RefSeq" id="XP_021274608.1"/>
    </source>
</evidence>
<organism evidence="2 3">
    <name type="scientific">Herrania umbratica</name>
    <dbReference type="NCBI Taxonomy" id="108875"/>
    <lineage>
        <taxon>Eukaryota</taxon>
        <taxon>Viridiplantae</taxon>
        <taxon>Streptophyta</taxon>
        <taxon>Embryophyta</taxon>
        <taxon>Tracheophyta</taxon>
        <taxon>Spermatophyta</taxon>
        <taxon>Magnoliopsida</taxon>
        <taxon>eudicotyledons</taxon>
        <taxon>Gunneridae</taxon>
        <taxon>Pentapetalae</taxon>
        <taxon>rosids</taxon>
        <taxon>malvids</taxon>
        <taxon>Malvales</taxon>
        <taxon>Malvaceae</taxon>
        <taxon>Byttnerioideae</taxon>
        <taxon>Herrania</taxon>
    </lineage>
</organism>
<gene>
    <name evidence="3" type="primary">LOC110409556</name>
</gene>
<dbReference type="AlphaFoldDB" id="A0A6J0ZI81"/>
<feature type="compositionally biased region" description="Basic and acidic residues" evidence="1">
    <location>
        <begin position="103"/>
        <end position="115"/>
    </location>
</feature>
<keyword evidence="2" id="KW-1185">Reference proteome</keyword>
<feature type="region of interest" description="Disordered" evidence="1">
    <location>
        <begin position="17"/>
        <end position="115"/>
    </location>
</feature>
<dbReference type="GeneID" id="110409556"/>
<dbReference type="Proteomes" id="UP000504621">
    <property type="component" value="Unplaced"/>
</dbReference>
<dbReference type="OrthoDB" id="1904894at2759"/>
<accession>A0A6J0ZI81</accession>